<name>A0A242MND6_CABSO</name>
<evidence type="ECO:0000313" key="2">
    <source>
        <dbReference type="EMBL" id="OTP72502.1"/>
    </source>
</evidence>
<reference evidence="2 7" key="3">
    <citation type="submission" date="2017-03" db="EMBL/GenBank/DDBJ databases">
        <title>Genome analysis of strain PAMC 26510.</title>
        <authorList>
            <person name="Oh H.-M."/>
            <person name="Yang J.-A."/>
        </authorList>
    </citation>
    <scope>NUCLEOTIDE SEQUENCE [LARGE SCALE GENOMIC DNA]</scope>
    <source>
        <strain evidence="2 7">PAMC 26510</strain>
    </source>
</reference>
<dbReference type="InterPro" id="IPR014737">
    <property type="entry name" value="Transposase_Tn5-like_C"/>
</dbReference>
<dbReference type="Proteomes" id="UP000214720">
    <property type="component" value="Unassembled WGS sequence"/>
</dbReference>
<dbReference type="Pfam" id="PF02281">
    <property type="entry name" value="Dimer_Tnp_Tn5"/>
    <property type="match status" value="1"/>
</dbReference>
<dbReference type="Proteomes" id="UP000194546">
    <property type="component" value="Unassembled WGS sequence"/>
</dbReference>
<evidence type="ECO:0000313" key="6">
    <source>
        <dbReference type="EMBL" id="OXC73497.1"/>
    </source>
</evidence>
<evidence type="ECO:0000313" key="7">
    <source>
        <dbReference type="Proteomes" id="UP000194546"/>
    </source>
</evidence>
<dbReference type="EMBL" id="NBTY01000051">
    <property type="protein sequence ID" value="OTP77783.1"/>
    <property type="molecule type" value="Genomic_DNA"/>
</dbReference>
<reference evidence="5" key="2">
    <citation type="submission" date="2017-01" db="EMBL/GenBank/DDBJ databases">
        <authorList>
            <person name="Mah S.A."/>
            <person name="Swanson W.J."/>
            <person name="Moy G.W."/>
            <person name="Vacquier V.D."/>
        </authorList>
    </citation>
    <scope>NUCLEOTIDE SEQUENCE</scope>
    <source>
        <strain evidence="5">PAMC 26633</strain>
    </source>
</reference>
<sequence length="45" mass="5021">MLGGFLARKGDGEPGVKTIWQGMQRVVDFAAGIRYVRELEHQTCV</sequence>
<dbReference type="EMBL" id="MTHB01000246">
    <property type="protein sequence ID" value="OXC73497.1"/>
    <property type="molecule type" value="Genomic_DNA"/>
</dbReference>
<evidence type="ECO:0000313" key="3">
    <source>
        <dbReference type="EMBL" id="OTP77783.1"/>
    </source>
</evidence>
<dbReference type="InterPro" id="IPR012337">
    <property type="entry name" value="RNaseH-like_sf"/>
</dbReference>
<gene>
    <name evidence="6" type="ORF">BSU04_35495</name>
    <name evidence="5" type="ORF">BSU04_44390</name>
    <name evidence="4" type="ORF">PAMC26510_00025</name>
    <name evidence="3" type="ORF">PAMC26510_07830</name>
    <name evidence="2" type="ORF">PAMC26510_21985</name>
</gene>
<evidence type="ECO:0000313" key="4">
    <source>
        <dbReference type="EMBL" id="OTP80872.1"/>
    </source>
</evidence>
<reference evidence="8" key="1">
    <citation type="submission" date="2017-01" db="EMBL/GenBank/DDBJ databases">
        <title>Genome Analysis of Deinococcus marmoris KOPRI26562.</title>
        <authorList>
            <person name="Kim J.H."/>
            <person name="Oh H.-M."/>
        </authorList>
    </citation>
    <scope>NUCLEOTIDE SEQUENCE [LARGE SCALE GENOMIC DNA]</scope>
    <source>
        <strain evidence="8">PAMC 26633</strain>
    </source>
</reference>
<dbReference type="AlphaFoldDB" id="A0A242MND6"/>
<protein>
    <submittedName>
        <fullName evidence="2">Mobile element protein</fullName>
    </submittedName>
</protein>
<evidence type="ECO:0000313" key="5">
    <source>
        <dbReference type="EMBL" id="OXC71844.1"/>
    </source>
</evidence>
<evidence type="ECO:0000259" key="1">
    <source>
        <dbReference type="Pfam" id="PF02281"/>
    </source>
</evidence>
<organism evidence="2 7">
    <name type="scientific">Caballeronia sordidicola</name>
    <name type="common">Burkholderia sordidicola</name>
    <dbReference type="NCBI Taxonomy" id="196367"/>
    <lineage>
        <taxon>Bacteria</taxon>
        <taxon>Pseudomonadati</taxon>
        <taxon>Pseudomonadota</taxon>
        <taxon>Betaproteobacteria</taxon>
        <taxon>Burkholderiales</taxon>
        <taxon>Burkholderiaceae</taxon>
        <taxon>Caballeronia</taxon>
    </lineage>
</organism>
<evidence type="ECO:0000313" key="8">
    <source>
        <dbReference type="Proteomes" id="UP000214720"/>
    </source>
</evidence>
<dbReference type="EMBL" id="MTHB01000290">
    <property type="protein sequence ID" value="OXC71844.1"/>
    <property type="molecule type" value="Genomic_DNA"/>
</dbReference>
<dbReference type="Gene3D" id="1.10.740.10">
    <property type="entry name" value="Transferase Inhibitor Protein From Tn5, Chain"/>
    <property type="match status" value="1"/>
</dbReference>
<dbReference type="EMBL" id="NBTY01000002">
    <property type="protein sequence ID" value="OTP80872.1"/>
    <property type="molecule type" value="Genomic_DNA"/>
</dbReference>
<accession>A0A242MND6</accession>
<proteinExistence type="predicted"/>
<feature type="domain" description="Transposase Tn5 dimerisation" evidence="1">
    <location>
        <begin position="3"/>
        <end position="39"/>
    </location>
</feature>
<dbReference type="EMBL" id="NBTY01000113">
    <property type="protein sequence ID" value="OTP72502.1"/>
    <property type="molecule type" value="Genomic_DNA"/>
</dbReference>
<dbReference type="InterPro" id="IPR003201">
    <property type="entry name" value="Transposase_Tn5"/>
</dbReference>
<comment type="caution">
    <text evidence="2">The sequence shown here is derived from an EMBL/GenBank/DDBJ whole genome shotgun (WGS) entry which is preliminary data.</text>
</comment>
<dbReference type="SUPFAM" id="SSF53098">
    <property type="entry name" value="Ribonuclease H-like"/>
    <property type="match status" value="1"/>
</dbReference>